<dbReference type="SUPFAM" id="SSF48403">
    <property type="entry name" value="Ankyrin repeat"/>
    <property type="match status" value="1"/>
</dbReference>
<comment type="caution">
    <text evidence="4">The sequence shown here is derived from an EMBL/GenBank/DDBJ whole genome shotgun (WGS) entry which is preliminary data.</text>
</comment>
<feature type="domain" description="F-box" evidence="3">
    <location>
        <begin position="1"/>
        <end position="51"/>
    </location>
</feature>
<dbReference type="PANTHER" id="PTHR24189:SF50">
    <property type="entry name" value="ANKYRIN REPEAT AND SOCS BOX PROTEIN 2"/>
    <property type="match status" value="1"/>
</dbReference>
<evidence type="ECO:0000256" key="2">
    <source>
        <dbReference type="ARBA" id="ARBA00023043"/>
    </source>
</evidence>
<evidence type="ECO:0000313" key="4">
    <source>
        <dbReference type="EMBL" id="PLB49765.1"/>
    </source>
</evidence>
<dbReference type="AlphaFoldDB" id="A0A2I2GA61"/>
<sequence>MNHIERLPTELLDAIVAYLESSELLPLLSCSLVLRSYTICVLSRRENGKDILMRWACLNGHLPIIRSLVSHGASASTIDIEWNHWDRRRERWVERRSKILTLCVAAARKQVQAFQLLLQLGARIDCPGVERRELPRLLDRICDPVVDWALLRLFYEHGLHTQVCITHYPQLRRVIHRQASAATRGPVQMLLEKGISPNECHVRHGFNPSTPLATAFRLKDRSTVDILLRHGAHIDGPSLTHSVRRPWPIPIFVAAEDISTYGFELIRICLENGADINYCAWERIRDSWGCYKGPDHYLTPFLIYLDSISTWETRKLKVEPVQAISFLVDQGAWVEQPLNPPFEGQVHGARLNFTPWGFEFLLKKWGPTALRDYDGFRTTIYFLLQKAVENETLGESLARYDYPVDRWGRIERDGEVPSIWQELLTYLLDVQQVDPTTLLYQYILYKGRFMEWQGDISRATIDRLLAAGGNIHARLQPDSPTVLEELCRTYNYQERGRLLPGRALGYRWDEWREEFVQFLVSKGITDGPVSAAHDLLLFDLDGLYEGAVSRLWLLAGILGKKRTVVVGAKS</sequence>
<dbReference type="InterPro" id="IPR050745">
    <property type="entry name" value="Multifunctional_regulatory"/>
</dbReference>
<gene>
    <name evidence="4" type="ORF">P170DRAFT_409358</name>
</gene>
<evidence type="ECO:0000313" key="5">
    <source>
        <dbReference type="Proteomes" id="UP000234275"/>
    </source>
</evidence>
<dbReference type="VEuPathDB" id="FungiDB:P170DRAFT_409358"/>
<keyword evidence="2" id="KW-0040">ANK repeat</keyword>
<accession>A0A2I2GA61</accession>
<dbReference type="Proteomes" id="UP000234275">
    <property type="component" value="Unassembled WGS sequence"/>
</dbReference>
<dbReference type="PROSITE" id="PS50181">
    <property type="entry name" value="FBOX"/>
    <property type="match status" value="1"/>
</dbReference>
<dbReference type="OrthoDB" id="4508560at2759"/>
<dbReference type="InterPro" id="IPR001810">
    <property type="entry name" value="F-box_dom"/>
</dbReference>
<evidence type="ECO:0000256" key="1">
    <source>
        <dbReference type="ARBA" id="ARBA00022737"/>
    </source>
</evidence>
<dbReference type="RefSeq" id="XP_024705067.1">
    <property type="nucleotide sequence ID" value="XM_024846775.1"/>
</dbReference>
<dbReference type="InterPro" id="IPR036770">
    <property type="entry name" value="Ankyrin_rpt-contain_sf"/>
</dbReference>
<protein>
    <recommendedName>
        <fullName evidence="3">F-box domain-containing protein</fullName>
    </recommendedName>
</protein>
<keyword evidence="5" id="KW-1185">Reference proteome</keyword>
<keyword evidence="1" id="KW-0677">Repeat</keyword>
<dbReference type="SMART" id="SM00248">
    <property type="entry name" value="ANK"/>
    <property type="match status" value="4"/>
</dbReference>
<dbReference type="GeneID" id="36554474"/>
<name>A0A2I2GA61_9EURO</name>
<proteinExistence type="predicted"/>
<organism evidence="4 5">
    <name type="scientific">Aspergillus steynii IBT 23096</name>
    <dbReference type="NCBI Taxonomy" id="1392250"/>
    <lineage>
        <taxon>Eukaryota</taxon>
        <taxon>Fungi</taxon>
        <taxon>Dikarya</taxon>
        <taxon>Ascomycota</taxon>
        <taxon>Pezizomycotina</taxon>
        <taxon>Eurotiomycetes</taxon>
        <taxon>Eurotiomycetidae</taxon>
        <taxon>Eurotiales</taxon>
        <taxon>Aspergillaceae</taxon>
        <taxon>Aspergillus</taxon>
        <taxon>Aspergillus subgen. Circumdati</taxon>
    </lineage>
</organism>
<dbReference type="Gene3D" id="1.25.40.20">
    <property type="entry name" value="Ankyrin repeat-containing domain"/>
    <property type="match status" value="2"/>
</dbReference>
<evidence type="ECO:0000259" key="3">
    <source>
        <dbReference type="PROSITE" id="PS50181"/>
    </source>
</evidence>
<reference evidence="4 5" key="1">
    <citation type="submission" date="2016-12" db="EMBL/GenBank/DDBJ databases">
        <title>The genomes of Aspergillus section Nigri reveals drivers in fungal speciation.</title>
        <authorList>
            <consortium name="DOE Joint Genome Institute"/>
            <person name="Vesth T.C."/>
            <person name="Nybo J."/>
            <person name="Theobald S."/>
            <person name="Brandl J."/>
            <person name="Frisvad J.C."/>
            <person name="Nielsen K.F."/>
            <person name="Lyhne E.K."/>
            <person name="Kogle M.E."/>
            <person name="Kuo A."/>
            <person name="Riley R."/>
            <person name="Clum A."/>
            <person name="Nolan M."/>
            <person name="Lipzen A."/>
            <person name="Salamov A."/>
            <person name="Henrissat B."/>
            <person name="Wiebenga A."/>
            <person name="De Vries R.P."/>
            <person name="Grigoriev I.V."/>
            <person name="Mortensen U.H."/>
            <person name="Andersen M.R."/>
            <person name="Baker S.E."/>
        </authorList>
    </citation>
    <scope>NUCLEOTIDE SEQUENCE [LARGE SCALE GENOMIC DNA]</scope>
    <source>
        <strain evidence="4 5">IBT 23096</strain>
    </source>
</reference>
<dbReference type="InterPro" id="IPR002110">
    <property type="entry name" value="Ankyrin_rpt"/>
</dbReference>
<dbReference type="STRING" id="1392250.A0A2I2GA61"/>
<dbReference type="EMBL" id="MSFO01000004">
    <property type="protein sequence ID" value="PLB49765.1"/>
    <property type="molecule type" value="Genomic_DNA"/>
</dbReference>
<dbReference type="PANTHER" id="PTHR24189">
    <property type="entry name" value="MYOTROPHIN"/>
    <property type="match status" value="1"/>
</dbReference>